<dbReference type="Proteomes" id="UP001171620">
    <property type="component" value="Unassembled WGS sequence"/>
</dbReference>
<sequence length="119" mass="13297">MLVFVVGHDAPSAPCQTYQDYYADALPDGTESTRYIVLSPIRIKRPNRIGAELSSRNRNGVNEFSMLIPSRMNRDQRTPLDAYPLAISPSLTGINPQPSSHFQDNGKSLLIQEKLYSES</sequence>
<proteinExistence type="predicted"/>
<protein>
    <submittedName>
        <fullName evidence="1">Uncharacterized protein</fullName>
    </submittedName>
</protein>
<dbReference type="EMBL" id="JAUJRV010000003">
    <property type="protein sequence ID" value="MDN7794593.1"/>
    <property type="molecule type" value="Genomic_DNA"/>
</dbReference>
<dbReference type="RefSeq" id="WP_155416553.1">
    <property type="nucleotide sequence ID" value="NZ_JAUJRV010000003.1"/>
</dbReference>
<accession>A0AAW7SXT1</accession>
<organism evidence="1 2">
    <name type="scientific">Burkholderia vietnamiensis</name>
    <dbReference type="NCBI Taxonomy" id="60552"/>
    <lineage>
        <taxon>Bacteria</taxon>
        <taxon>Pseudomonadati</taxon>
        <taxon>Pseudomonadota</taxon>
        <taxon>Betaproteobacteria</taxon>
        <taxon>Burkholderiales</taxon>
        <taxon>Burkholderiaceae</taxon>
        <taxon>Burkholderia</taxon>
        <taxon>Burkholderia cepacia complex</taxon>
    </lineage>
</organism>
<comment type="caution">
    <text evidence="1">The sequence shown here is derived from an EMBL/GenBank/DDBJ whole genome shotgun (WGS) entry which is preliminary data.</text>
</comment>
<evidence type="ECO:0000313" key="2">
    <source>
        <dbReference type="Proteomes" id="UP001171620"/>
    </source>
</evidence>
<dbReference type="AlphaFoldDB" id="A0AAW7SXT1"/>
<name>A0AAW7SXT1_BURVI</name>
<evidence type="ECO:0000313" key="1">
    <source>
        <dbReference type="EMBL" id="MDN7794593.1"/>
    </source>
</evidence>
<gene>
    <name evidence="1" type="ORF">QZM33_06390</name>
</gene>
<reference evidence="1" key="1">
    <citation type="submission" date="2023-07" db="EMBL/GenBank/DDBJ databases">
        <title>A collection of bacterial strains from the Burkholderia cepacia Research Laboratory and Repository.</title>
        <authorList>
            <person name="Lipuma J."/>
            <person name="Spilker T."/>
            <person name="Caverly L."/>
        </authorList>
    </citation>
    <scope>NUCLEOTIDE SEQUENCE</scope>
    <source>
        <strain evidence="1">AU44268</strain>
    </source>
</reference>